<keyword evidence="1" id="KW-0732">Signal</keyword>
<reference evidence="2 3" key="1">
    <citation type="submission" date="2019-06" db="EMBL/GenBank/DDBJ databases">
        <authorList>
            <person name="Palmer J.M."/>
        </authorList>
    </citation>
    <scope>NUCLEOTIDE SEQUENCE [LARGE SCALE GENOMIC DNA]</scope>
    <source>
        <strain evidence="2 3">TWF191</strain>
    </source>
</reference>
<accession>A0A6G1M7M2</accession>
<proteinExistence type="predicted"/>
<feature type="signal peptide" evidence="1">
    <location>
        <begin position="1"/>
        <end position="20"/>
    </location>
</feature>
<gene>
    <name evidence="2" type="ORF">TWF191_006339</name>
</gene>
<sequence>MQLTTLFTIVMVTLSGFALAAPTPVAAPAGAKAASIKKLSSLKLGKVSPGKRDIEGNEK</sequence>
<organism evidence="2 3">
    <name type="scientific">Orbilia oligospora</name>
    <name type="common">Nematode-trapping fungus</name>
    <name type="synonym">Arthrobotrys oligospora</name>
    <dbReference type="NCBI Taxonomy" id="2813651"/>
    <lineage>
        <taxon>Eukaryota</taxon>
        <taxon>Fungi</taxon>
        <taxon>Dikarya</taxon>
        <taxon>Ascomycota</taxon>
        <taxon>Pezizomycotina</taxon>
        <taxon>Orbiliomycetes</taxon>
        <taxon>Orbiliales</taxon>
        <taxon>Orbiliaceae</taxon>
        <taxon>Orbilia</taxon>
    </lineage>
</organism>
<feature type="chain" id="PRO_5041094058" evidence="1">
    <location>
        <begin position="21"/>
        <end position="59"/>
    </location>
</feature>
<comment type="caution">
    <text evidence="2">The sequence shown here is derived from an EMBL/GenBank/DDBJ whole genome shotgun (WGS) entry which is preliminary data.</text>
</comment>
<name>A0A6G1M7M2_ORBOL</name>
<evidence type="ECO:0000313" key="2">
    <source>
        <dbReference type="EMBL" id="KAF3223931.1"/>
    </source>
</evidence>
<dbReference type="EMBL" id="WIPF01000035">
    <property type="protein sequence ID" value="KAF3223931.1"/>
    <property type="molecule type" value="Genomic_DNA"/>
</dbReference>
<dbReference type="Proteomes" id="UP000483672">
    <property type="component" value="Unassembled WGS sequence"/>
</dbReference>
<dbReference type="AlphaFoldDB" id="A0A6G1M7M2"/>
<evidence type="ECO:0000256" key="1">
    <source>
        <dbReference type="SAM" id="SignalP"/>
    </source>
</evidence>
<evidence type="ECO:0000313" key="3">
    <source>
        <dbReference type="Proteomes" id="UP000483672"/>
    </source>
</evidence>
<protein>
    <submittedName>
        <fullName evidence="2">Uncharacterized protein</fullName>
    </submittedName>
</protein>